<protein>
    <submittedName>
        <fullName evidence="2">Uncharacterized protein</fullName>
    </submittedName>
</protein>
<feature type="region of interest" description="Disordered" evidence="1">
    <location>
        <begin position="1"/>
        <end position="25"/>
    </location>
</feature>
<evidence type="ECO:0000313" key="3">
    <source>
        <dbReference type="Proteomes" id="UP001497623"/>
    </source>
</evidence>
<feature type="compositionally biased region" description="Basic and acidic residues" evidence="1">
    <location>
        <begin position="15"/>
        <end position="25"/>
    </location>
</feature>
<feature type="compositionally biased region" description="Basic residues" evidence="1">
    <location>
        <begin position="1"/>
        <end position="14"/>
    </location>
</feature>
<dbReference type="EMBL" id="CAXKWB010154231">
    <property type="protein sequence ID" value="CAL4248614.1"/>
    <property type="molecule type" value="Genomic_DNA"/>
</dbReference>
<name>A0AAV2SX48_MEGNR</name>
<reference evidence="2 3" key="1">
    <citation type="submission" date="2024-05" db="EMBL/GenBank/DDBJ databases">
        <authorList>
            <person name="Wallberg A."/>
        </authorList>
    </citation>
    <scope>NUCLEOTIDE SEQUENCE [LARGE SCALE GENOMIC DNA]</scope>
</reference>
<gene>
    <name evidence="2" type="ORF">MNOR_LOCUS41474</name>
</gene>
<evidence type="ECO:0000256" key="1">
    <source>
        <dbReference type="SAM" id="MobiDB-lite"/>
    </source>
</evidence>
<sequence length="188" mass="21701">MTRLSQHQHNHKQHHDTPRNNTEENTRNFSWGKIFSHELLTCSDGELIDQLQSENEHIILARRINRTRDGDTVPTRLIKIKCDMPTHPTHILCLHESYSVGTFIPPPKKCSKCKQYGHWVSDSGGCRRNWRCDRCGGSHDSGHSCEAELHCSSCNQAGHGSNDRDCPKYLKKRDCRIKLRKKCFIPQC</sequence>
<dbReference type="Proteomes" id="UP001497623">
    <property type="component" value="Unassembled WGS sequence"/>
</dbReference>
<evidence type="ECO:0000313" key="2">
    <source>
        <dbReference type="EMBL" id="CAL4248614.1"/>
    </source>
</evidence>
<comment type="caution">
    <text evidence="2">The sequence shown here is derived from an EMBL/GenBank/DDBJ whole genome shotgun (WGS) entry which is preliminary data.</text>
</comment>
<organism evidence="2 3">
    <name type="scientific">Meganyctiphanes norvegica</name>
    <name type="common">Northern krill</name>
    <name type="synonym">Thysanopoda norvegica</name>
    <dbReference type="NCBI Taxonomy" id="48144"/>
    <lineage>
        <taxon>Eukaryota</taxon>
        <taxon>Metazoa</taxon>
        <taxon>Ecdysozoa</taxon>
        <taxon>Arthropoda</taxon>
        <taxon>Crustacea</taxon>
        <taxon>Multicrustacea</taxon>
        <taxon>Malacostraca</taxon>
        <taxon>Eumalacostraca</taxon>
        <taxon>Eucarida</taxon>
        <taxon>Euphausiacea</taxon>
        <taxon>Euphausiidae</taxon>
        <taxon>Meganyctiphanes</taxon>
    </lineage>
</organism>
<dbReference type="AlphaFoldDB" id="A0AAV2SX48"/>
<keyword evidence="3" id="KW-1185">Reference proteome</keyword>
<proteinExistence type="predicted"/>
<accession>A0AAV2SX48</accession>